<name>X1U3K9_9ZZZZ</name>
<proteinExistence type="predicted"/>
<comment type="caution">
    <text evidence="1">The sequence shown here is derived from an EMBL/GenBank/DDBJ whole genome shotgun (WGS) entry which is preliminary data.</text>
</comment>
<evidence type="ECO:0000313" key="1">
    <source>
        <dbReference type="EMBL" id="GAJ12148.1"/>
    </source>
</evidence>
<dbReference type="EMBL" id="BARW01031015">
    <property type="protein sequence ID" value="GAJ12148.1"/>
    <property type="molecule type" value="Genomic_DNA"/>
</dbReference>
<protein>
    <submittedName>
        <fullName evidence="1">Uncharacterized protein</fullName>
    </submittedName>
</protein>
<organism evidence="1">
    <name type="scientific">marine sediment metagenome</name>
    <dbReference type="NCBI Taxonomy" id="412755"/>
    <lineage>
        <taxon>unclassified sequences</taxon>
        <taxon>metagenomes</taxon>
        <taxon>ecological metagenomes</taxon>
    </lineage>
</organism>
<dbReference type="AlphaFoldDB" id="X1U3K9"/>
<accession>X1U3K9</accession>
<sequence length="89" mass="9488">MLHGITRLVLLIVLKDSKAKTNILGKSDSPADAGLPVYPGFLLAKPNIEMRGYISSDTDADTLCRCVKINISDGNMTSHTRATGSGKGR</sequence>
<gene>
    <name evidence="1" type="ORF">S12H4_49438</name>
</gene>
<reference evidence="1" key="1">
    <citation type="journal article" date="2014" name="Front. Microbiol.">
        <title>High frequency of phylogenetically diverse reductive dehalogenase-homologous genes in deep subseafloor sedimentary metagenomes.</title>
        <authorList>
            <person name="Kawai M."/>
            <person name="Futagami T."/>
            <person name="Toyoda A."/>
            <person name="Takaki Y."/>
            <person name="Nishi S."/>
            <person name="Hori S."/>
            <person name="Arai W."/>
            <person name="Tsubouchi T."/>
            <person name="Morono Y."/>
            <person name="Uchiyama I."/>
            <person name="Ito T."/>
            <person name="Fujiyama A."/>
            <person name="Inagaki F."/>
            <person name="Takami H."/>
        </authorList>
    </citation>
    <scope>NUCLEOTIDE SEQUENCE</scope>
    <source>
        <strain evidence="1">Expedition CK06-06</strain>
    </source>
</reference>